<comment type="subcellular location">
    <subcellularLocation>
        <location evidence="1">Membrane</location>
        <topology evidence="1">Multi-pass membrane protein</topology>
    </subcellularLocation>
</comment>
<dbReference type="PANTHER" id="PTHR31056:SF1">
    <property type="entry name" value="TRANSMEMBRANE PROTEIN 179B"/>
    <property type="match status" value="1"/>
</dbReference>
<dbReference type="KEGG" id="bspl:114870828"/>
<dbReference type="CTD" id="402849"/>
<name>A0A6P7PFZ4_BETSP</name>
<feature type="chain" id="PRO_5028402440" evidence="8">
    <location>
        <begin position="18"/>
        <end position="235"/>
    </location>
</feature>
<evidence type="ECO:0000313" key="10">
    <source>
        <dbReference type="RefSeq" id="XP_029031797.1"/>
    </source>
</evidence>
<dbReference type="InParanoid" id="A0A6P7PFZ4"/>
<evidence type="ECO:0000256" key="8">
    <source>
        <dbReference type="SAM" id="SignalP"/>
    </source>
</evidence>
<dbReference type="InterPro" id="IPR059010">
    <property type="entry name" value="TMEM179-179B"/>
</dbReference>
<evidence type="ECO:0000256" key="3">
    <source>
        <dbReference type="ARBA" id="ARBA00022989"/>
    </source>
</evidence>
<evidence type="ECO:0000256" key="1">
    <source>
        <dbReference type="ARBA" id="ARBA00004141"/>
    </source>
</evidence>
<keyword evidence="8" id="KW-0732">Signal</keyword>
<feature type="transmembrane region" description="Helical" evidence="7">
    <location>
        <begin position="103"/>
        <end position="126"/>
    </location>
</feature>
<feature type="transmembrane region" description="Helical" evidence="7">
    <location>
        <begin position="7"/>
        <end position="30"/>
    </location>
</feature>
<keyword evidence="9" id="KW-1185">Reference proteome</keyword>
<feature type="region of interest" description="Disordered" evidence="6">
    <location>
        <begin position="210"/>
        <end position="235"/>
    </location>
</feature>
<gene>
    <name evidence="10" type="primary">tmem179ba</name>
</gene>
<organism evidence="9 10">
    <name type="scientific">Betta splendens</name>
    <name type="common">Siamese fighting fish</name>
    <dbReference type="NCBI Taxonomy" id="158456"/>
    <lineage>
        <taxon>Eukaryota</taxon>
        <taxon>Metazoa</taxon>
        <taxon>Chordata</taxon>
        <taxon>Craniata</taxon>
        <taxon>Vertebrata</taxon>
        <taxon>Euteleostomi</taxon>
        <taxon>Actinopterygii</taxon>
        <taxon>Neopterygii</taxon>
        <taxon>Teleostei</taxon>
        <taxon>Neoteleostei</taxon>
        <taxon>Acanthomorphata</taxon>
        <taxon>Anabantaria</taxon>
        <taxon>Anabantiformes</taxon>
        <taxon>Anabantoidei</taxon>
        <taxon>Osphronemidae</taxon>
        <taxon>Betta</taxon>
    </lineage>
</organism>
<dbReference type="PANTHER" id="PTHR31056">
    <property type="entry name" value="TRANSMEMBRANE PROTEIN 179B"/>
    <property type="match status" value="1"/>
</dbReference>
<keyword evidence="4 7" id="KW-0472">Membrane</keyword>
<dbReference type="Proteomes" id="UP000515150">
    <property type="component" value="Chromosome 2"/>
</dbReference>
<evidence type="ECO:0000256" key="2">
    <source>
        <dbReference type="ARBA" id="ARBA00022692"/>
    </source>
</evidence>
<dbReference type="Pfam" id="PF26158">
    <property type="entry name" value="Claudin_TMEM179-179B"/>
    <property type="match status" value="1"/>
</dbReference>
<feature type="signal peptide" evidence="8">
    <location>
        <begin position="1"/>
        <end position="17"/>
    </location>
</feature>
<dbReference type="OrthoDB" id="8914435at2759"/>
<proteinExistence type="inferred from homology"/>
<dbReference type="AlphaFoldDB" id="A0A6P7PFZ4"/>
<keyword evidence="3 7" id="KW-1133">Transmembrane helix</keyword>
<evidence type="ECO:0000256" key="5">
    <source>
        <dbReference type="ARBA" id="ARBA00093776"/>
    </source>
</evidence>
<feature type="transmembrane region" description="Helical" evidence="7">
    <location>
        <begin position="67"/>
        <end position="91"/>
    </location>
</feature>
<comment type="similarity">
    <text evidence="5">Belongs to the TMEM179 family.</text>
</comment>
<keyword evidence="2 7" id="KW-0812">Transmembrane</keyword>
<sequence length="235" mass="25386">MALTGALLLELALYASSFVCGIVTAVYLAVVQGEFGGRCMLYGLVTYNAQADVIGVQSSSAASLCHFVTAISVMVAVVCFSLTLYLVYNLCIERVVTRERLGMNVIVAASGIFLFFLLITGCMLKIGRDSLCSSIMQHVHNITSCEQAQDKTWVSPLTGKWFYSRLHKAETAVWVNFFFWLIIGVIMIIQRRQNTGSKFPEGASGGLFGGGPAATSEETAPIFGGPSSVPSQPWE</sequence>
<evidence type="ECO:0000256" key="7">
    <source>
        <dbReference type="SAM" id="Phobius"/>
    </source>
</evidence>
<evidence type="ECO:0000313" key="9">
    <source>
        <dbReference type="Proteomes" id="UP000515150"/>
    </source>
</evidence>
<evidence type="ECO:0000256" key="6">
    <source>
        <dbReference type="SAM" id="MobiDB-lite"/>
    </source>
</evidence>
<protein>
    <submittedName>
        <fullName evidence="10">Transmembrane protein 179B</fullName>
    </submittedName>
</protein>
<dbReference type="FunCoup" id="A0A6P7PFZ4">
    <property type="interactions" value="1429"/>
</dbReference>
<dbReference type="GeneID" id="114870828"/>
<evidence type="ECO:0000256" key="4">
    <source>
        <dbReference type="ARBA" id="ARBA00023136"/>
    </source>
</evidence>
<feature type="transmembrane region" description="Helical" evidence="7">
    <location>
        <begin position="171"/>
        <end position="189"/>
    </location>
</feature>
<dbReference type="InterPro" id="IPR029776">
    <property type="entry name" value="TMEM179B"/>
</dbReference>
<reference evidence="10" key="1">
    <citation type="submission" date="2025-08" db="UniProtKB">
        <authorList>
            <consortium name="RefSeq"/>
        </authorList>
    </citation>
    <scope>IDENTIFICATION</scope>
</reference>
<accession>A0A6P7PFZ4</accession>
<dbReference type="RefSeq" id="XP_029031797.1">
    <property type="nucleotide sequence ID" value="XM_029175964.3"/>
</dbReference>